<sequence length="153" mass="17626">MNAMSAALASSRRPINSWKSTLSVGNENIDNDHRYLFYLAAKVRAEVLGANNPNAVRFVLDALLTDAQEHFQREEALMKEIRYADQDEHVMEHRLLTYHLRKLYYRSAGGDRVTNEDLDIFLDRWMARHILTADLDLAKSIHEAHPHPAQMLA</sequence>
<evidence type="ECO:0000313" key="6">
    <source>
        <dbReference type="EMBL" id="KIF80045.1"/>
    </source>
</evidence>
<evidence type="ECO:0000256" key="3">
    <source>
        <dbReference type="ARBA" id="ARBA00022723"/>
    </source>
</evidence>
<dbReference type="InterPro" id="IPR012312">
    <property type="entry name" value="Hemerythrin-like"/>
</dbReference>
<keyword evidence="7" id="KW-1185">Reference proteome</keyword>
<evidence type="ECO:0000256" key="1">
    <source>
        <dbReference type="ARBA" id="ARBA00010587"/>
    </source>
</evidence>
<keyword evidence="3" id="KW-0479">Metal-binding</keyword>
<evidence type="ECO:0000313" key="7">
    <source>
        <dbReference type="Proteomes" id="UP000031572"/>
    </source>
</evidence>
<feature type="domain" description="Hemerythrin-like" evidence="5">
    <location>
        <begin position="25"/>
        <end position="135"/>
    </location>
</feature>
<dbReference type="NCBIfam" id="TIGR02481">
    <property type="entry name" value="hemeryth_dom"/>
    <property type="match status" value="1"/>
</dbReference>
<gene>
    <name evidence="6" type="ORF">TSA66_03210</name>
</gene>
<dbReference type="InterPro" id="IPR050669">
    <property type="entry name" value="Hemerythrin"/>
</dbReference>
<reference evidence="6 7" key="1">
    <citation type="submission" date="2014-12" db="EMBL/GenBank/DDBJ databases">
        <title>Denitrispirillum autotrophicum gen. nov., sp. nov., Denitrifying, Facultatively Autotrophic Bacteria Isolated from Rice Paddy Soil.</title>
        <authorList>
            <person name="Ishii S."/>
            <person name="Ashida N."/>
            <person name="Ohno H."/>
            <person name="Otsuka S."/>
            <person name="Yokota A."/>
            <person name="Senoo K."/>
        </authorList>
    </citation>
    <scope>NUCLEOTIDE SEQUENCE [LARGE SCALE GENOMIC DNA]</scope>
    <source>
        <strain evidence="6 7">TSA66</strain>
    </source>
</reference>
<dbReference type="PANTHER" id="PTHR37164:SF1">
    <property type="entry name" value="BACTERIOHEMERYTHRIN"/>
    <property type="match status" value="1"/>
</dbReference>
<organism evidence="6 7">
    <name type="scientific">Noviherbaspirillum autotrophicum</name>
    <dbReference type="NCBI Taxonomy" id="709839"/>
    <lineage>
        <taxon>Bacteria</taxon>
        <taxon>Pseudomonadati</taxon>
        <taxon>Pseudomonadota</taxon>
        <taxon>Betaproteobacteria</taxon>
        <taxon>Burkholderiales</taxon>
        <taxon>Oxalobacteraceae</taxon>
        <taxon>Noviherbaspirillum</taxon>
    </lineage>
</organism>
<name>A0A0C2BFM4_9BURK</name>
<dbReference type="PANTHER" id="PTHR37164">
    <property type="entry name" value="BACTERIOHEMERYTHRIN"/>
    <property type="match status" value="1"/>
</dbReference>
<evidence type="ECO:0000256" key="4">
    <source>
        <dbReference type="ARBA" id="ARBA00023004"/>
    </source>
</evidence>
<dbReference type="SUPFAM" id="SSF47188">
    <property type="entry name" value="Hemerythrin-like"/>
    <property type="match status" value="1"/>
</dbReference>
<dbReference type="STRING" id="709839.TSA66_03210"/>
<dbReference type="CDD" id="cd12107">
    <property type="entry name" value="Hemerythrin"/>
    <property type="match status" value="1"/>
</dbReference>
<dbReference type="InterPro" id="IPR035938">
    <property type="entry name" value="Hemerythrin-like_sf"/>
</dbReference>
<dbReference type="PROSITE" id="PS00550">
    <property type="entry name" value="HEMERYTHRINS"/>
    <property type="match status" value="1"/>
</dbReference>
<comment type="similarity">
    <text evidence="1">Belongs to the hemerythrin family.</text>
</comment>
<dbReference type="GO" id="GO:0005344">
    <property type="term" value="F:oxygen carrier activity"/>
    <property type="evidence" value="ECO:0007669"/>
    <property type="project" value="UniProtKB-KW"/>
</dbReference>
<dbReference type="Proteomes" id="UP000031572">
    <property type="component" value="Unassembled WGS sequence"/>
</dbReference>
<proteinExistence type="inferred from homology"/>
<dbReference type="GO" id="GO:0046872">
    <property type="term" value="F:metal ion binding"/>
    <property type="evidence" value="ECO:0007669"/>
    <property type="project" value="UniProtKB-KW"/>
</dbReference>
<dbReference type="Pfam" id="PF01814">
    <property type="entry name" value="Hemerythrin"/>
    <property type="match status" value="1"/>
</dbReference>
<dbReference type="InterPro" id="IPR012827">
    <property type="entry name" value="Hemerythrin_metal-bd"/>
</dbReference>
<dbReference type="Gene3D" id="1.20.120.50">
    <property type="entry name" value="Hemerythrin-like"/>
    <property type="match status" value="1"/>
</dbReference>
<keyword evidence="2" id="KW-0813">Transport</keyword>
<protein>
    <recommendedName>
        <fullName evidence="5">Hemerythrin-like domain-containing protein</fullName>
    </recommendedName>
</protein>
<keyword evidence="2" id="KW-0561">Oxygen transport</keyword>
<accession>A0A0C2BFM4</accession>
<evidence type="ECO:0000259" key="5">
    <source>
        <dbReference type="Pfam" id="PF01814"/>
    </source>
</evidence>
<dbReference type="InterPro" id="IPR016131">
    <property type="entry name" value="Haemerythrin_Fe_BS"/>
</dbReference>
<evidence type="ECO:0000256" key="2">
    <source>
        <dbReference type="ARBA" id="ARBA00022621"/>
    </source>
</evidence>
<keyword evidence="4" id="KW-0408">Iron</keyword>
<dbReference type="EMBL" id="JWJG01000028">
    <property type="protein sequence ID" value="KIF80045.1"/>
    <property type="molecule type" value="Genomic_DNA"/>
</dbReference>
<comment type="caution">
    <text evidence="6">The sequence shown here is derived from an EMBL/GenBank/DDBJ whole genome shotgun (WGS) entry which is preliminary data.</text>
</comment>
<dbReference type="AlphaFoldDB" id="A0A0C2BFM4"/>